<protein>
    <recommendedName>
        <fullName evidence="3">ATP-binding protein</fullName>
    </recommendedName>
</protein>
<evidence type="ECO:0008006" key="3">
    <source>
        <dbReference type="Google" id="ProtNLM"/>
    </source>
</evidence>
<reference evidence="1 2" key="1">
    <citation type="submission" date="2014-07" db="EMBL/GenBank/DDBJ databases">
        <title>Methanogenic archaea and the global carbon cycle.</title>
        <authorList>
            <person name="Henriksen J.R."/>
            <person name="Luke J."/>
            <person name="Reinhart S."/>
            <person name="Benedict M.N."/>
            <person name="Youngblut N.D."/>
            <person name="Metcalf M.E."/>
            <person name="Whitaker R.J."/>
            <person name="Metcalf W.W."/>
        </authorList>
    </citation>
    <scope>NUCLEOTIDE SEQUENCE [LARGE SCALE GENOMIC DNA]</scope>
    <source>
        <strain evidence="1 2">MS</strain>
    </source>
</reference>
<dbReference type="GeneID" id="24843805"/>
<evidence type="ECO:0000313" key="1">
    <source>
        <dbReference type="EMBL" id="AKB53611.1"/>
    </source>
</evidence>
<name>A0A0E3LMU1_METBA</name>
<dbReference type="HOGENOM" id="CLU_003627_0_0_2"/>
<dbReference type="RefSeq" id="WP_048119863.1">
    <property type="nucleotide sequence ID" value="NZ_CP009528.1"/>
</dbReference>
<dbReference type="EMBL" id="CP009528">
    <property type="protein sequence ID" value="AKB53611.1"/>
    <property type="molecule type" value="Genomic_DNA"/>
</dbReference>
<sequence>MLEIEFKDICPRMGNKEDSFEELCCEIFYRKIKALRSDLITYNRNRGAGGDGGVEAYWKLTDEKEIGIQCKYIFTYAALIKQLTKSLGSATTIHPNLTCYVVCIPFNLTTNTSKGIGELEKFESWLETKKVELKFSFKVYLWNKSKLLDYIIELDTNNGLKNYWFNKEIFPNGWFEQRINEAKAQAGDRYTPQLSISVPSFEELEIFSNPKVMVDKNKQINLTINEKVDNWNRSYNLKETTKEKISTPYDEIKSGLDEVIETLTKIYTDDWNQEINTDISEKLLNLLDRFQNYESLVFEEFKTKGGVDTPSYRQYMTEYMATFPAEHLDSTRDMILCLKELLSLLTSNKIKLSFSKTVLLKGPAGIGKTHLIIDHALSRKDRGAISLVFYGEDFDHDDPWTTISKKLGLSGNLSRDEFLECLSIASAETQEPILIYIDALNESKDHKKWKRWFPLICEQLKPYPKILLCVSCRDTYITEIFNDINSIPQIDHNGFSECEFEAITEFFNYYKIEHPTSPLLQKEFTNPLFLHLVCSTLKDKEPSSLPLGQQGFLTIMNSFLKKKNKVISSAIDCDPRDNIINKALFALAKSIGQSSSNYIKLDEAKRIVNNILPRSGYTDSLFIQLEKENLVSVIPSMLNEDGLPEYNVRFTFERIQDFLIVREAIKDLDKSLVRDSFNEGNPLYFILNSNCTENIRLGLLEACSIIIPENYNVELTELIDINNSSFEDDIYNAIFRSFEWRSSKAFFDKTRYLVLSQLRKNFNNAVLIDSLLATSTRSDCLLNGEFLHNFLERLNLTTRDPFWNFNIHENYELKQNVYRLIYWAKNANLEHINIESLTLWAIILSWFCASSDRRIRDQSTLGLTRLFITNPQIITPIISKFNSVDDEYILERVTLAAYGAILKLGFFDSLKEIAQTVYNLFLYKKIPCNALIRDNLRLILEFANNMEKLPDNADINVFRPPYESIWPLEIPKQEIVDEIISCEEFSNIPEMYLGSYGFGTDFAHYIVERVFYNFDLKSLNITKNDIYNWFLYSVKEMGYPGYNSKCYMYDMYLRSKYGGGRSKPSWAERLGKKYYWILFYRLIGILSDNLDYIKYYSDPVSKKSNRLQSLGIRHYTMDPTDLRYSIFKKVGSHDWWNPVDYNFSTVKDISPEEWIKTLDLPSVYKAIKAFDNENRQWINLSLSKENKEKNPTQSEKLTGFNRKVTTVIRSILVPKKETKHYRKGIKEMKDQFEIYTSSFNQHSHSIYLAEYPYSEAVQQDLLYGDLYLELTEILPNTTTAYSNEISMLREQSFEYDFSNDERSETIEFPLPMFISKLNLKWDGDSSWVDSSNEEIIINIKNKTCRGLIIREDKLVHLLNKIEMDIIFVVLQEKLIYSMNKTHSNLVQKISHYLYSNGKFSKIHEKEID</sequence>
<keyword evidence="2" id="KW-1185">Reference proteome</keyword>
<accession>A0A0E3LMU1</accession>
<evidence type="ECO:0000313" key="2">
    <source>
        <dbReference type="Proteomes" id="UP000033033"/>
    </source>
</evidence>
<dbReference type="Proteomes" id="UP000033033">
    <property type="component" value="Chromosome"/>
</dbReference>
<dbReference type="InterPro" id="IPR027417">
    <property type="entry name" value="P-loop_NTPase"/>
</dbReference>
<proteinExistence type="predicted"/>
<gene>
    <name evidence="1" type="ORF">MSBRM_0613</name>
</gene>
<dbReference type="SUPFAM" id="SSF52540">
    <property type="entry name" value="P-loop containing nucleoside triphosphate hydrolases"/>
    <property type="match status" value="1"/>
</dbReference>
<dbReference type="PATRIC" id="fig|1434108.4.peg.731"/>
<dbReference type="KEGG" id="mby:MSBRM_0613"/>
<organism evidence="1 2">
    <name type="scientific">Methanosarcina barkeri MS</name>
    <dbReference type="NCBI Taxonomy" id="1434108"/>
    <lineage>
        <taxon>Archaea</taxon>
        <taxon>Methanobacteriati</taxon>
        <taxon>Methanobacteriota</taxon>
        <taxon>Stenosarchaea group</taxon>
        <taxon>Methanomicrobia</taxon>
        <taxon>Methanosarcinales</taxon>
        <taxon>Methanosarcinaceae</taxon>
        <taxon>Methanosarcina</taxon>
    </lineage>
</organism>